<dbReference type="OrthoDB" id="2449831at2759"/>
<comment type="caution">
    <text evidence="2">The sequence shown here is derived from an EMBL/GenBank/DDBJ whole genome shotgun (WGS) entry which is preliminary data.</text>
</comment>
<feature type="chain" id="PRO_5034213378" evidence="1">
    <location>
        <begin position="25"/>
        <end position="168"/>
    </location>
</feature>
<keyword evidence="3" id="KW-1185">Reference proteome</keyword>
<evidence type="ECO:0000313" key="2">
    <source>
        <dbReference type="EMBL" id="KAG2197429.1"/>
    </source>
</evidence>
<accession>A0A8H7QRF0</accession>
<protein>
    <submittedName>
        <fullName evidence="2">Uncharacterized protein</fullName>
    </submittedName>
</protein>
<proteinExistence type="predicted"/>
<dbReference type="EMBL" id="JAEPRD010000129">
    <property type="protein sequence ID" value="KAG2197429.1"/>
    <property type="molecule type" value="Genomic_DNA"/>
</dbReference>
<dbReference type="Proteomes" id="UP000603453">
    <property type="component" value="Unassembled WGS sequence"/>
</dbReference>
<sequence>MKFTFATLFAFAALAITLTHAAEGDDIVCIQSIIECPKECSETCIYPDKPCPKTYQPTCPIKAIDPVKYPPADPNEDDEIVCIQSIIPCPEECSDTCEYPTDVPCPKTYPPRCPDKTNPVKTTPPKDMVCTADIKLCPKKCRKTCIYPTHLPCPLTHKPRCPRPHELV</sequence>
<evidence type="ECO:0000313" key="3">
    <source>
        <dbReference type="Proteomes" id="UP000603453"/>
    </source>
</evidence>
<gene>
    <name evidence="2" type="ORF">INT47_005682</name>
</gene>
<feature type="signal peptide" evidence="1">
    <location>
        <begin position="1"/>
        <end position="24"/>
    </location>
</feature>
<dbReference type="AlphaFoldDB" id="A0A8H7QRF0"/>
<evidence type="ECO:0000256" key="1">
    <source>
        <dbReference type="SAM" id="SignalP"/>
    </source>
</evidence>
<name>A0A8H7QRF0_9FUNG</name>
<keyword evidence="1" id="KW-0732">Signal</keyword>
<reference evidence="2" key="1">
    <citation type="submission" date="2020-12" db="EMBL/GenBank/DDBJ databases">
        <title>Metabolic potential, ecology and presence of endohyphal bacteria is reflected in genomic diversity of Mucoromycotina.</title>
        <authorList>
            <person name="Muszewska A."/>
            <person name="Okrasinska A."/>
            <person name="Steczkiewicz K."/>
            <person name="Drgas O."/>
            <person name="Orlowska M."/>
            <person name="Perlinska-Lenart U."/>
            <person name="Aleksandrzak-Piekarczyk T."/>
            <person name="Szatraj K."/>
            <person name="Zielenkiewicz U."/>
            <person name="Pilsyk S."/>
            <person name="Malc E."/>
            <person name="Mieczkowski P."/>
            <person name="Kruszewska J.S."/>
            <person name="Biernat P."/>
            <person name="Pawlowska J."/>
        </authorList>
    </citation>
    <scope>NUCLEOTIDE SEQUENCE</scope>
    <source>
        <strain evidence="2">WA0000017839</strain>
    </source>
</reference>
<organism evidence="2 3">
    <name type="scientific">Mucor saturninus</name>
    <dbReference type="NCBI Taxonomy" id="64648"/>
    <lineage>
        <taxon>Eukaryota</taxon>
        <taxon>Fungi</taxon>
        <taxon>Fungi incertae sedis</taxon>
        <taxon>Mucoromycota</taxon>
        <taxon>Mucoromycotina</taxon>
        <taxon>Mucoromycetes</taxon>
        <taxon>Mucorales</taxon>
        <taxon>Mucorineae</taxon>
        <taxon>Mucoraceae</taxon>
        <taxon>Mucor</taxon>
    </lineage>
</organism>